<dbReference type="GO" id="GO:0015658">
    <property type="term" value="F:branched-chain amino acid transmembrane transporter activity"/>
    <property type="evidence" value="ECO:0007669"/>
    <property type="project" value="TreeGrafter"/>
</dbReference>
<dbReference type="InterPro" id="IPR027417">
    <property type="entry name" value="P-loop_NTPase"/>
</dbReference>
<dbReference type="PANTHER" id="PTHR43820">
    <property type="entry name" value="HIGH-AFFINITY BRANCHED-CHAIN AMINO ACID TRANSPORT ATP-BINDING PROTEIN LIVF"/>
    <property type="match status" value="1"/>
</dbReference>
<dbReference type="GO" id="GO:0005524">
    <property type="term" value="F:ATP binding"/>
    <property type="evidence" value="ECO:0007669"/>
    <property type="project" value="UniProtKB-KW"/>
</dbReference>
<dbReference type="InterPro" id="IPR003439">
    <property type="entry name" value="ABC_transporter-like_ATP-bd"/>
</dbReference>
<evidence type="ECO:0000256" key="2">
    <source>
        <dbReference type="ARBA" id="ARBA00022448"/>
    </source>
</evidence>
<dbReference type="SMART" id="SM00382">
    <property type="entry name" value="AAA"/>
    <property type="match status" value="1"/>
</dbReference>
<dbReference type="EMBL" id="UINC01090088">
    <property type="protein sequence ID" value="SVC41718.1"/>
    <property type="molecule type" value="Genomic_DNA"/>
</dbReference>
<sequence>MAIIKKFRIKSFKENKPFIRLEKISFSYGKRQILDNISFNINQGEILGMLGPNGVGKSTIFNLITGLIKPDFGSILFNETNVLDYPISERTTKFKIGYVPQYGGYFHDLTLMENLNAIAEILIKDNQERISKIDELISKFELDSVVNIKAKFLSGGQKKKLVIALTLLGNPKVLLLDECFAALDVLTIKMLQELIVNLQTESNISICICDHQARDLLSCVDVAIVLSNCKIIAKGTPSKLVKDKNAKSAYFGDSFKFN</sequence>
<keyword evidence="2" id="KW-0813">Transport</keyword>
<dbReference type="PANTHER" id="PTHR43820:SF3">
    <property type="entry name" value="BRANCHED-CHAIN AMINO ACID TRANSPORT SYSTEM,ATP-BINDING PROTEIN"/>
    <property type="match status" value="1"/>
</dbReference>
<gene>
    <name evidence="7" type="ORF">METZ01_LOCUS294572</name>
</gene>
<comment type="similarity">
    <text evidence="1">Belongs to the ABC transporter superfamily.</text>
</comment>
<dbReference type="InterPro" id="IPR003593">
    <property type="entry name" value="AAA+_ATPase"/>
</dbReference>
<reference evidence="7" key="1">
    <citation type="submission" date="2018-05" db="EMBL/GenBank/DDBJ databases">
        <authorList>
            <person name="Lanie J.A."/>
            <person name="Ng W.-L."/>
            <person name="Kazmierczak K.M."/>
            <person name="Andrzejewski T.M."/>
            <person name="Davidsen T.M."/>
            <person name="Wayne K.J."/>
            <person name="Tettelin H."/>
            <person name="Glass J.I."/>
            <person name="Rusch D."/>
            <person name="Podicherti R."/>
            <person name="Tsui H.-C.T."/>
            <person name="Winkler M.E."/>
        </authorList>
    </citation>
    <scope>NUCLEOTIDE SEQUENCE</scope>
</reference>
<feature type="domain" description="ABC transporter" evidence="6">
    <location>
        <begin position="19"/>
        <end position="253"/>
    </location>
</feature>
<dbReference type="InterPro" id="IPR052156">
    <property type="entry name" value="BCAA_Transport_ATP-bd_LivF"/>
</dbReference>
<proteinExistence type="inferred from homology"/>
<keyword evidence="4" id="KW-0067">ATP-binding</keyword>
<organism evidence="7">
    <name type="scientific">marine metagenome</name>
    <dbReference type="NCBI Taxonomy" id="408172"/>
    <lineage>
        <taxon>unclassified sequences</taxon>
        <taxon>metagenomes</taxon>
        <taxon>ecological metagenomes</taxon>
    </lineage>
</organism>
<evidence type="ECO:0000256" key="4">
    <source>
        <dbReference type="ARBA" id="ARBA00022840"/>
    </source>
</evidence>
<keyword evidence="3" id="KW-0547">Nucleotide-binding</keyword>
<dbReference type="InterPro" id="IPR017871">
    <property type="entry name" value="ABC_transporter-like_CS"/>
</dbReference>
<keyword evidence="5" id="KW-0029">Amino-acid transport</keyword>
<evidence type="ECO:0000313" key="7">
    <source>
        <dbReference type="EMBL" id="SVC41718.1"/>
    </source>
</evidence>
<dbReference type="GO" id="GO:0016887">
    <property type="term" value="F:ATP hydrolysis activity"/>
    <property type="evidence" value="ECO:0007669"/>
    <property type="project" value="InterPro"/>
</dbReference>
<name>A0A382LZ14_9ZZZZ</name>
<dbReference type="Pfam" id="PF00005">
    <property type="entry name" value="ABC_tran"/>
    <property type="match status" value="1"/>
</dbReference>
<dbReference type="GO" id="GO:0015807">
    <property type="term" value="P:L-amino acid transport"/>
    <property type="evidence" value="ECO:0007669"/>
    <property type="project" value="TreeGrafter"/>
</dbReference>
<dbReference type="AlphaFoldDB" id="A0A382LZ14"/>
<accession>A0A382LZ14</accession>
<evidence type="ECO:0000256" key="1">
    <source>
        <dbReference type="ARBA" id="ARBA00005417"/>
    </source>
</evidence>
<evidence type="ECO:0000259" key="6">
    <source>
        <dbReference type="PROSITE" id="PS50893"/>
    </source>
</evidence>
<dbReference type="PROSITE" id="PS50893">
    <property type="entry name" value="ABC_TRANSPORTER_2"/>
    <property type="match status" value="1"/>
</dbReference>
<dbReference type="Gene3D" id="3.40.50.300">
    <property type="entry name" value="P-loop containing nucleotide triphosphate hydrolases"/>
    <property type="match status" value="1"/>
</dbReference>
<evidence type="ECO:0000256" key="3">
    <source>
        <dbReference type="ARBA" id="ARBA00022741"/>
    </source>
</evidence>
<dbReference type="SUPFAM" id="SSF52540">
    <property type="entry name" value="P-loop containing nucleoside triphosphate hydrolases"/>
    <property type="match status" value="1"/>
</dbReference>
<dbReference type="PROSITE" id="PS00211">
    <property type="entry name" value="ABC_TRANSPORTER_1"/>
    <property type="match status" value="1"/>
</dbReference>
<protein>
    <recommendedName>
        <fullName evidence="6">ABC transporter domain-containing protein</fullName>
    </recommendedName>
</protein>
<evidence type="ECO:0000256" key="5">
    <source>
        <dbReference type="ARBA" id="ARBA00022970"/>
    </source>
</evidence>